<accession>A0ABQ1VHS4</accession>
<sequence>MIEIHWGHPLSFVVSPDGETKTFTTLETAAHWLERRWPVDDVHRRHAARMLDAAAHCMTPVGSARKAFSAAARSAGFRPVNQH</sequence>
<reference evidence="2" key="1">
    <citation type="journal article" date="2019" name="Int. J. Syst. Evol. Microbiol.">
        <title>The Global Catalogue of Microorganisms (GCM) 10K type strain sequencing project: providing services to taxonomists for standard genome sequencing and annotation.</title>
        <authorList>
            <consortium name="The Broad Institute Genomics Platform"/>
            <consortium name="The Broad Institute Genome Sequencing Center for Infectious Disease"/>
            <person name="Wu L."/>
            <person name="Ma J."/>
        </authorList>
    </citation>
    <scope>NUCLEOTIDE SEQUENCE [LARGE SCALE GENOMIC DNA]</scope>
    <source>
        <strain evidence="2">CGMCC 1.15419</strain>
    </source>
</reference>
<dbReference type="Proteomes" id="UP000640509">
    <property type="component" value="Unassembled WGS sequence"/>
</dbReference>
<dbReference type="Gene3D" id="6.10.250.730">
    <property type="match status" value="1"/>
</dbReference>
<evidence type="ECO:0000313" key="2">
    <source>
        <dbReference type="Proteomes" id="UP000640509"/>
    </source>
</evidence>
<organism evidence="1 2">
    <name type="scientific">Paracoccus acridae</name>
    <dbReference type="NCBI Taxonomy" id="1795310"/>
    <lineage>
        <taxon>Bacteria</taxon>
        <taxon>Pseudomonadati</taxon>
        <taxon>Pseudomonadota</taxon>
        <taxon>Alphaproteobacteria</taxon>
        <taxon>Rhodobacterales</taxon>
        <taxon>Paracoccaceae</taxon>
        <taxon>Paracoccus</taxon>
    </lineage>
</organism>
<comment type="caution">
    <text evidence="1">The sequence shown here is derived from an EMBL/GenBank/DDBJ whole genome shotgun (WGS) entry which is preliminary data.</text>
</comment>
<keyword evidence="2" id="KW-1185">Reference proteome</keyword>
<evidence type="ECO:0008006" key="3">
    <source>
        <dbReference type="Google" id="ProtNLM"/>
    </source>
</evidence>
<dbReference type="Pfam" id="PF06169">
    <property type="entry name" value="DUF982"/>
    <property type="match status" value="1"/>
</dbReference>
<gene>
    <name evidence="1" type="ORF">GCM10011402_18680</name>
</gene>
<proteinExistence type="predicted"/>
<dbReference type="EMBL" id="BMIV01000005">
    <property type="protein sequence ID" value="GGF66643.1"/>
    <property type="molecule type" value="Genomic_DNA"/>
</dbReference>
<name>A0ABQ1VHS4_9RHOB</name>
<dbReference type="RefSeq" id="WP_229665122.1">
    <property type="nucleotide sequence ID" value="NZ_BMIV01000005.1"/>
</dbReference>
<protein>
    <recommendedName>
        <fullName evidence="3">DUF982 domain-containing protein</fullName>
    </recommendedName>
</protein>
<dbReference type="InterPro" id="IPR010385">
    <property type="entry name" value="DUF982"/>
</dbReference>
<evidence type="ECO:0000313" key="1">
    <source>
        <dbReference type="EMBL" id="GGF66643.1"/>
    </source>
</evidence>